<feature type="transmembrane region" description="Helical" evidence="9">
    <location>
        <begin position="410"/>
        <end position="431"/>
    </location>
</feature>
<evidence type="ECO:0000256" key="2">
    <source>
        <dbReference type="ARBA" id="ARBA00010992"/>
    </source>
</evidence>
<dbReference type="PROSITE" id="PS00217">
    <property type="entry name" value="SUGAR_TRANSPORT_2"/>
    <property type="match status" value="1"/>
</dbReference>
<organism evidence="11 12">
    <name type="scientific">Corynebacterium meridianum</name>
    <dbReference type="NCBI Taxonomy" id="2765363"/>
    <lineage>
        <taxon>Bacteria</taxon>
        <taxon>Bacillati</taxon>
        <taxon>Actinomycetota</taxon>
        <taxon>Actinomycetes</taxon>
        <taxon>Mycobacteriales</taxon>
        <taxon>Corynebacteriaceae</taxon>
        <taxon>Corynebacterium</taxon>
    </lineage>
</organism>
<gene>
    <name evidence="11" type="ORF">JDV75_07025</name>
</gene>
<feature type="transmembrane region" description="Helical" evidence="9">
    <location>
        <begin position="92"/>
        <end position="111"/>
    </location>
</feature>
<feature type="transmembrane region" description="Helical" evidence="9">
    <location>
        <begin position="324"/>
        <end position="343"/>
    </location>
</feature>
<dbReference type="Pfam" id="PF00083">
    <property type="entry name" value="Sugar_tr"/>
    <property type="match status" value="1"/>
</dbReference>
<comment type="caution">
    <text evidence="11">The sequence shown here is derived from an EMBL/GenBank/DDBJ whole genome shotgun (WGS) entry which is preliminary data.</text>
</comment>
<evidence type="ECO:0000256" key="1">
    <source>
        <dbReference type="ARBA" id="ARBA00004651"/>
    </source>
</evidence>
<dbReference type="InterPro" id="IPR020846">
    <property type="entry name" value="MFS_dom"/>
</dbReference>
<feature type="transmembrane region" description="Helical" evidence="9">
    <location>
        <begin position="257"/>
        <end position="279"/>
    </location>
</feature>
<dbReference type="GO" id="GO:0005886">
    <property type="term" value="C:plasma membrane"/>
    <property type="evidence" value="ECO:0007669"/>
    <property type="project" value="UniProtKB-SubCell"/>
</dbReference>
<comment type="similarity">
    <text evidence="2 7">Belongs to the major facilitator superfamily. Sugar transporter (TC 2.A.1.1) family.</text>
</comment>
<dbReference type="PANTHER" id="PTHR48020:SF12">
    <property type="entry name" value="PROTON MYO-INOSITOL COTRANSPORTER"/>
    <property type="match status" value="1"/>
</dbReference>
<feature type="transmembrane region" description="Helical" evidence="9">
    <location>
        <begin position="117"/>
        <end position="139"/>
    </location>
</feature>
<keyword evidence="5 9" id="KW-1133">Transmembrane helix</keyword>
<keyword evidence="4 9" id="KW-0812">Transmembrane</keyword>
<feature type="transmembrane region" description="Helical" evidence="9">
    <location>
        <begin position="349"/>
        <end position="372"/>
    </location>
</feature>
<proteinExistence type="inferred from homology"/>
<feature type="coiled-coil region" evidence="8">
    <location>
        <begin position="212"/>
        <end position="242"/>
    </location>
</feature>
<keyword evidence="8" id="KW-0175">Coiled coil</keyword>
<evidence type="ECO:0000256" key="9">
    <source>
        <dbReference type="SAM" id="Phobius"/>
    </source>
</evidence>
<feature type="domain" description="Major facilitator superfamily (MFS) profile" evidence="10">
    <location>
        <begin position="26"/>
        <end position="438"/>
    </location>
</feature>
<dbReference type="Proteomes" id="UP000645966">
    <property type="component" value="Unassembled WGS sequence"/>
</dbReference>
<evidence type="ECO:0000256" key="8">
    <source>
        <dbReference type="SAM" id="Coils"/>
    </source>
</evidence>
<evidence type="ECO:0000256" key="3">
    <source>
        <dbReference type="ARBA" id="ARBA00022448"/>
    </source>
</evidence>
<evidence type="ECO:0000256" key="5">
    <source>
        <dbReference type="ARBA" id="ARBA00022989"/>
    </source>
</evidence>
<keyword evidence="12" id="KW-1185">Reference proteome</keyword>
<feature type="transmembrane region" description="Helical" evidence="9">
    <location>
        <begin position="178"/>
        <end position="198"/>
    </location>
</feature>
<dbReference type="GO" id="GO:0022857">
    <property type="term" value="F:transmembrane transporter activity"/>
    <property type="evidence" value="ECO:0007669"/>
    <property type="project" value="InterPro"/>
</dbReference>
<dbReference type="InterPro" id="IPR005828">
    <property type="entry name" value="MFS_sugar_transport-like"/>
</dbReference>
<evidence type="ECO:0000259" key="10">
    <source>
        <dbReference type="PROSITE" id="PS50850"/>
    </source>
</evidence>
<dbReference type="EMBL" id="JAEIOS010000012">
    <property type="protein sequence ID" value="MBI8989513.1"/>
    <property type="molecule type" value="Genomic_DNA"/>
</dbReference>
<feature type="transmembrane region" description="Helical" evidence="9">
    <location>
        <begin position="151"/>
        <end position="172"/>
    </location>
</feature>
<dbReference type="PRINTS" id="PR00171">
    <property type="entry name" value="SUGRTRNSPORT"/>
</dbReference>
<keyword evidence="3 7" id="KW-0813">Transport</keyword>
<feature type="transmembrane region" description="Helical" evidence="9">
    <location>
        <begin position="291"/>
        <end position="312"/>
    </location>
</feature>
<protein>
    <submittedName>
        <fullName evidence="11">Sugar porter family MFS transporter</fullName>
    </submittedName>
</protein>
<evidence type="ECO:0000256" key="4">
    <source>
        <dbReference type="ARBA" id="ARBA00022692"/>
    </source>
</evidence>
<comment type="subcellular location">
    <subcellularLocation>
        <location evidence="1">Cell membrane</location>
        <topology evidence="1">Multi-pass membrane protein</topology>
    </subcellularLocation>
</comment>
<dbReference type="InterPro" id="IPR036259">
    <property type="entry name" value="MFS_trans_sf"/>
</dbReference>
<evidence type="ECO:0000256" key="6">
    <source>
        <dbReference type="ARBA" id="ARBA00023136"/>
    </source>
</evidence>
<keyword evidence="6 9" id="KW-0472">Membrane</keyword>
<feature type="transmembrane region" description="Helical" evidence="9">
    <location>
        <begin position="21"/>
        <end position="39"/>
    </location>
</feature>
<dbReference type="NCBIfam" id="TIGR00879">
    <property type="entry name" value="SP"/>
    <property type="match status" value="1"/>
</dbReference>
<reference evidence="11" key="1">
    <citation type="submission" date="2020-12" db="EMBL/GenBank/DDBJ databases">
        <title>Genome public.</title>
        <authorList>
            <person name="Sun Q."/>
        </authorList>
    </citation>
    <scope>NUCLEOTIDE SEQUENCE</scope>
    <source>
        <strain evidence="11">CCM 8863</strain>
    </source>
</reference>
<dbReference type="AlphaFoldDB" id="A0A934MB04"/>
<dbReference type="SUPFAM" id="SSF103473">
    <property type="entry name" value="MFS general substrate transporter"/>
    <property type="match status" value="1"/>
</dbReference>
<evidence type="ECO:0000256" key="7">
    <source>
        <dbReference type="RuleBase" id="RU003346"/>
    </source>
</evidence>
<evidence type="ECO:0000313" key="12">
    <source>
        <dbReference type="Proteomes" id="UP000645966"/>
    </source>
</evidence>
<dbReference type="RefSeq" id="WP_198738554.1">
    <property type="nucleotide sequence ID" value="NZ_JAEIOS010000012.1"/>
</dbReference>
<dbReference type="InterPro" id="IPR003663">
    <property type="entry name" value="Sugar/inositol_transpt"/>
</dbReference>
<dbReference type="PROSITE" id="PS00216">
    <property type="entry name" value="SUGAR_TRANSPORT_1"/>
    <property type="match status" value="1"/>
</dbReference>
<dbReference type="Gene3D" id="1.20.1250.20">
    <property type="entry name" value="MFS general substrate transporter like domains"/>
    <property type="match status" value="1"/>
</dbReference>
<sequence>MTHSSPPAAPAASTELPRTKPIVYVFAVLGGLAGLLYGYDSGAISLALPDISRQFGLNPTAEGLIVSFLLFGALPSIAVATAFEKKIERRNLLVVGAVIFGVGSLGCALAPNPETLMAFRFMLGMAAGIANMFGLIYLSEIAPAHLRGMMASLYQLSVNFGILISYGVGHYFSISDRWQWTLGLGLVPALIFGIGMALSPQSPRWLIRDGQIEKARKTLSRVRETKEEVDREVADIQKSLEQQSAGMKELFGTFRPVVILAFVLVIFQVFTGINAAVYYAPKIFEHLDMGVNAGIVANYGVGIALVISTFVSLPFIDRWGRKKLLTVSLAGQIPPLLILTFFAESNATLAIIAVFLFVFSFGFGLGPVFWTYVPEIFPLRARALGVGIITFAQYTMNALLSLIFPDLIAAIGTWVFLLFAVMSGLAVWFILTQVIETKGKSLEEIEEYWQERADIPAEALVTK</sequence>
<dbReference type="InterPro" id="IPR050814">
    <property type="entry name" value="Myo-inositol_Transporter"/>
</dbReference>
<dbReference type="InterPro" id="IPR005829">
    <property type="entry name" value="Sugar_transporter_CS"/>
</dbReference>
<feature type="transmembrane region" description="Helical" evidence="9">
    <location>
        <begin position="59"/>
        <end position="80"/>
    </location>
</feature>
<dbReference type="PANTHER" id="PTHR48020">
    <property type="entry name" value="PROTON MYO-INOSITOL COTRANSPORTER"/>
    <property type="match status" value="1"/>
</dbReference>
<feature type="transmembrane region" description="Helical" evidence="9">
    <location>
        <begin position="384"/>
        <end position="404"/>
    </location>
</feature>
<evidence type="ECO:0000313" key="11">
    <source>
        <dbReference type="EMBL" id="MBI8989513.1"/>
    </source>
</evidence>
<accession>A0A934MB04</accession>
<dbReference type="PROSITE" id="PS50850">
    <property type="entry name" value="MFS"/>
    <property type="match status" value="1"/>
</dbReference>
<name>A0A934MB04_9CORY</name>